<feature type="compositionally biased region" description="Polar residues" evidence="1">
    <location>
        <begin position="202"/>
        <end position="218"/>
    </location>
</feature>
<dbReference type="STRING" id="1830138.SAMN05443507_1129"/>
<feature type="region of interest" description="Disordered" evidence="1">
    <location>
        <begin position="87"/>
        <end position="137"/>
    </location>
</feature>
<dbReference type="GO" id="GO:0003677">
    <property type="term" value="F:DNA binding"/>
    <property type="evidence" value="ECO:0007669"/>
    <property type="project" value="InterPro"/>
</dbReference>
<reference evidence="5" key="1">
    <citation type="submission" date="2016-11" db="EMBL/GenBank/DDBJ databases">
        <authorList>
            <person name="Varghese N."/>
            <person name="Submissions S."/>
        </authorList>
    </citation>
    <scope>NUCLEOTIDE SEQUENCE [LARGE SCALE GENOMIC DNA]</scope>
    <source>
        <strain evidence="5">USBA-503</strain>
    </source>
</reference>
<feature type="compositionally biased region" description="Low complexity" evidence="1">
    <location>
        <begin position="173"/>
        <end position="201"/>
    </location>
</feature>
<evidence type="ECO:0000256" key="1">
    <source>
        <dbReference type="SAM" id="MobiDB-lite"/>
    </source>
</evidence>
<dbReference type="PANTHER" id="PTHR34475:SF1">
    <property type="entry name" value="CYTOSKELETON PROTEIN RODZ"/>
    <property type="match status" value="1"/>
</dbReference>
<evidence type="ECO:0000259" key="3">
    <source>
        <dbReference type="PROSITE" id="PS50943"/>
    </source>
</evidence>
<keyword evidence="2" id="KW-1133">Transmembrane helix</keyword>
<dbReference type="InterPro" id="IPR010982">
    <property type="entry name" value="Lambda_DNA-bd_dom_sf"/>
</dbReference>
<dbReference type="InterPro" id="IPR001387">
    <property type="entry name" value="Cro/C1-type_HTH"/>
</dbReference>
<dbReference type="InterPro" id="IPR025194">
    <property type="entry name" value="RodZ-like_C"/>
</dbReference>
<dbReference type="EMBL" id="FRAF01000012">
    <property type="protein sequence ID" value="SHK31700.1"/>
    <property type="molecule type" value="Genomic_DNA"/>
</dbReference>
<accession>A0A1M6RGY9</accession>
<feature type="region of interest" description="Disordered" evidence="1">
    <location>
        <begin position="166"/>
        <end position="218"/>
    </location>
</feature>
<evidence type="ECO:0000256" key="2">
    <source>
        <dbReference type="SAM" id="Phobius"/>
    </source>
</evidence>
<organism evidence="4 5">
    <name type="scientific">Alicyclobacillus tolerans</name>
    <dbReference type="NCBI Taxonomy" id="90970"/>
    <lineage>
        <taxon>Bacteria</taxon>
        <taxon>Bacillati</taxon>
        <taxon>Bacillota</taxon>
        <taxon>Bacilli</taxon>
        <taxon>Bacillales</taxon>
        <taxon>Alicyclobacillaceae</taxon>
        <taxon>Alicyclobacillus</taxon>
    </lineage>
</organism>
<name>A0A1M6RGY9_9BACL</name>
<dbReference type="SUPFAM" id="SSF47413">
    <property type="entry name" value="lambda repressor-like DNA-binding domains"/>
    <property type="match status" value="1"/>
</dbReference>
<sequence length="316" mass="33855">MHAAVRALGEKLRQQRERLGLSLEEVEQQTKIRKHYLRAIENGEWDFLPGDVYARGFVRTYAELLQMDGMALLAELDAVHREQSIKEKTNLQSTEEPSESRTFSEQTVLSRTGDASESSSQKNDRSKMDRTRPSLPGGALLQAGVVGVVLAAIVVGIVVLHNDQANRSPMNHTTADSALSTSLSNHSNQSSTSHPSSSTSQATYGQTTNLPKQPTVSILSSPVQNGAMTYTVSGPKPTQVTITATAANGCWLQATVNGAMVNSSLLLSQGASHSWTGSNILLRVGNVPGASLKIDGQSVALPSVQQPLNIDIVQKS</sequence>
<dbReference type="SMART" id="SM00530">
    <property type="entry name" value="HTH_XRE"/>
    <property type="match status" value="1"/>
</dbReference>
<protein>
    <submittedName>
        <fullName evidence="4">Protein RodZ, contains Xre-like HTH and DUF4115 domains</fullName>
    </submittedName>
</protein>
<evidence type="ECO:0000313" key="4">
    <source>
        <dbReference type="EMBL" id="SHK31700.1"/>
    </source>
</evidence>
<feature type="compositionally biased region" description="Polar residues" evidence="1">
    <location>
        <begin position="90"/>
        <end position="121"/>
    </location>
</feature>
<feature type="transmembrane region" description="Helical" evidence="2">
    <location>
        <begin position="135"/>
        <end position="160"/>
    </location>
</feature>
<proteinExistence type="predicted"/>
<dbReference type="AlphaFoldDB" id="A0A1M6RGY9"/>
<dbReference type="Proteomes" id="UP000184016">
    <property type="component" value="Unassembled WGS sequence"/>
</dbReference>
<feature type="domain" description="HTH cro/C1-type" evidence="3">
    <location>
        <begin position="12"/>
        <end position="44"/>
    </location>
</feature>
<keyword evidence="2" id="KW-0812">Transmembrane</keyword>
<dbReference type="PANTHER" id="PTHR34475">
    <property type="match status" value="1"/>
</dbReference>
<keyword evidence="2" id="KW-0472">Membrane</keyword>
<gene>
    <name evidence="4" type="ORF">SAMN05443507_1129</name>
</gene>
<evidence type="ECO:0000313" key="5">
    <source>
        <dbReference type="Proteomes" id="UP000184016"/>
    </source>
</evidence>
<dbReference type="Pfam" id="PF13464">
    <property type="entry name" value="RodZ_C"/>
    <property type="match status" value="1"/>
</dbReference>
<dbReference type="PROSITE" id="PS50943">
    <property type="entry name" value="HTH_CROC1"/>
    <property type="match status" value="1"/>
</dbReference>
<dbReference type="Pfam" id="PF13413">
    <property type="entry name" value="HTH_25"/>
    <property type="match status" value="1"/>
</dbReference>
<dbReference type="InterPro" id="IPR050400">
    <property type="entry name" value="Bact_Cytoskel_RodZ"/>
</dbReference>
<dbReference type="CDD" id="cd00093">
    <property type="entry name" value="HTH_XRE"/>
    <property type="match status" value="1"/>
</dbReference>
<dbReference type="RefSeq" id="WP_072874069.1">
    <property type="nucleotide sequence ID" value="NZ_FRAF01000012.1"/>
</dbReference>
<dbReference type="Gene3D" id="1.10.260.40">
    <property type="entry name" value="lambda repressor-like DNA-binding domains"/>
    <property type="match status" value="1"/>
</dbReference>
<keyword evidence="5" id="KW-1185">Reference proteome</keyword>
<feature type="compositionally biased region" description="Basic and acidic residues" evidence="1">
    <location>
        <begin position="122"/>
        <end position="132"/>
    </location>
</feature>